<protein>
    <submittedName>
        <fullName evidence="1">Uncharacterized protein</fullName>
    </submittedName>
</protein>
<comment type="caution">
    <text evidence="1">The sequence shown here is derived from an EMBL/GenBank/DDBJ whole genome shotgun (WGS) entry which is preliminary data.</text>
</comment>
<accession>A0A7W7GJY2</accession>
<dbReference type="EMBL" id="JACHMS010000001">
    <property type="protein sequence ID" value="MBB4716731.1"/>
    <property type="molecule type" value="Genomic_DNA"/>
</dbReference>
<name>A0A7W7GJY2_9ACTN</name>
<proteinExistence type="predicted"/>
<keyword evidence="2" id="KW-1185">Reference proteome</keyword>
<dbReference type="Proteomes" id="UP000565089">
    <property type="component" value="Unassembled WGS sequence"/>
</dbReference>
<evidence type="ECO:0000313" key="1">
    <source>
        <dbReference type="EMBL" id="MBB4716731.1"/>
    </source>
</evidence>
<dbReference type="AlphaFoldDB" id="A0A7W7GJY2"/>
<organism evidence="1 2">
    <name type="scientific">Streptomyces luteogriseus</name>
    <dbReference type="NCBI Taxonomy" id="68233"/>
    <lineage>
        <taxon>Bacteria</taxon>
        <taxon>Bacillati</taxon>
        <taxon>Actinomycetota</taxon>
        <taxon>Actinomycetes</taxon>
        <taxon>Kitasatosporales</taxon>
        <taxon>Streptomycetaceae</taxon>
        <taxon>Streptomyces</taxon>
    </lineage>
</organism>
<evidence type="ECO:0000313" key="2">
    <source>
        <dbReference type="Proteomes" id="UP000565089"/>
    </source>
</evidence>
<sequence>MSDAGASLADSVRAEVAGTFDGKSASLDDSFANPRMSPIAVPRPTSVLGGRFDAFTELVAPFRAESMAARAELVVASVNRRDGE</sequence>
<gene>
    <name evidence="1" type="ORF">BJ965_006613</name>
</gene>
<reference evidence="1 2" key="1">
    <citation type="submission" date="2020-08" db="EMBL/GenBank/DDBJ databases">
        <title>Sequencing the genomes of 1000 actinobacteria strains.</title>
        <authorList>
            <person name="Klenk H.-P."/>
        </authorList>
    </citation>
    <scope>NUCLEOTIDE SEQUENCE [LARGE SCALE GENOMIC DNA]</scope>
    <source>
        <strain evidence="1 2">DSM 40483</strain>
    </source>
</reference>